<dbReference type="GO" id="GO:0016787">
    <property type="term" value="F:hydrolase activity"/>
    <property type="evidence" value="ECO:0007669"/>
    <property type="project" value="UniProtKB-KW"/>
</dbReference>
<comment type="caution">
    <text evidence="1">The sequence shown here is derived from an EMBL/GenBank/DDBJ whole genome shotgun (WGS) entry which is preliminary data.</text>
</comment>
<gene>
    <name evidence="1" type="ORF">FH607_002505</name>
</gene>
<protein>
    <submittedName>
        <fullName evidence="1">Alpha/beta hydrolase</fullName>
    </submittedName>
</protein>
<dbReference type="OrthoDB" id="5704902at2"/>
<dbReference type="Proteomes" id="UP000314251">
    <property type="component" value="Unassembled WGS sequence"/>
</dbReference>
<dbReference type="RefSeq" id="WP_139665941.1">
    <property type="nucleotide sequence ID" value="NZ_VDLY02000002.1"/>
</dbReference>
<accession>A0A5N6ANK7</accession>
<evidence type="ECO:0000313" key="2">
    <source>
        <dbReference type="Proteomes" id="UP000314251"/>
    </source>
</evidence>
<name>A0A5N6ANK7_9ACTN</name>
<dbReference type="Pfam" id="PF06500">
    <property type="entry name" value="FrsA-like"/>
    <property type="match status" value="1"/>
</dbReference>
<evidence type="ECO:0000313" key="1">
    <source>
        <dbReference type="EMBL" id="KAB8169636.1"/>
    </source>
</evidence>
<keyword evidence="1" id="KW-0378">Hydrolase</keyword>
<dbReference type="InterPro" id="IPR029058">
    <property type="entry name" value="AB_hydrolase_fold"/>
</dbReference>
<dbReference type="Gene3D" id="3.40.50.1820">
    <property type="entry name" value="alpha/beta hydrolase"/>
    <property type="match status" value="1"/>
</dbReference>
<dbReference type="InterPro" id="IPR010520">
    <property type="entry name" value="FrsA-like"/>
</dbReference>
<dbReference type="AlphaFoldDB" id="A0A5N6ANK7"/>
<organism evidence="1 2">
    <name type="scientific">Streptomyces mimosae</name>
    <dbReference type="NCBI Taxonomy" id="2586635"/>
    <lineage>
        <taxon>Bacteria</taxon>
        <taxon>Bacillati</taxon>
        <taxon>Actinomycetota</taxon>
        <taxon>Actinomycetes</taxon>
        <taxon>Kitasatosporales</taxon>
        <taxon>Streptomycetaceae</taxon>
        <taxon>Streptomyces</taxon>
    </lineage>
</organism>
<reference evidence="1" key="1">
    <citation type="submission" date="2019-10" db="EMBL/GenBank/DDBJ databases">
        <title>Nonomuraea sp. nov., isolated from Phyllanthus amarus.</title>
        <authorList>
            <person name="Klykleung N."/>
            <person name="Tanasupawat S."/>
        </authorList>
    </citation>
    <scope>NUCLEOTIDE SEQUENCE [LARGE SCALE GENOMIC DNA]</scope>
    <source>
        <strain evidence="1">3MP-10</strain>
    </source>
</reference>
<sequence>MNSVEELKQFVVVHSRAQGLPGELYEGVLTRIEHDGEGPGSWTAEWSAAAERLAEEGNLLAACQCWNTARFPFVNGPARAEALTRCVDAYGRWSAEQANIRRIEVQLDDGSAGPKGRFFCWAGGLSPTEERPLLLLMGGIVSVKEQWAPALAQAEATGMAMVAAELPGVGENTLTYTPDSWRMLPALLDALAEHGRVGQVYAAAMSFSGHLALRAALHEPRIRGVVTVGAPVSGFFTDRDWYDRSVPRVTKDTLAHLTGLGPAELLDGLGAFALRDEELAGLRIPVGYTVSLRDEIIPASDVATLRRLVPDLRLNEHDDVHGSPEHVDETRAWTVETVFGMMAPPS</sequence>
<dbReference type="SUPFAM" id="SSF53474">
    <property type="entry name" value="alpha/beta-Hydrolases"/>
    <property type="match status" value="1"/>
</dbReference>
<proteinExistence type="predicted"/>
<keyword evidence="2" id="KW-1185">Reference proteome</keyword>
<dbReference type="EMBL" id="VDLY02000002">
    <property type="protein sequence ID" value="KAB8169636.1"/>
    <property type="molecule type" value="Genomic_DNA"/>
</dbReference>